<keyword evidence="2" id="KW-1185">Reference proteome</keyword>
<dbReference type="EMBL" id="AVCI01000005">
    <property type="protein sequence ID" value="KFN43679.1"/>
    <property type="molecule type" value="Genomic_DNA"/>
</dbReference>
<reference evidence="1 2" key="1">
    <citation type="submission" date="2013-09" db="EMBL/GenBank/DDBJ databases">
        <title>Genome sequencing of Arenimonas oryziterrae.</title>
        <authorList>
            <person name="Chen F."/>
            <person name="Wang G."/>
        </authorList>
    </citation>
    <scope>NUCLEOTIDE SEQUENCE [LARGE SCALE GENOMIC DNA]</scope>
    <source>
        <strain evidence="1 2">YC6267</strain>
    </source>
</reference>
<dbReference type="STRING" id="1121015.GCA_000420545_00894"/>
<accession>A0A091AYE3</accession>
<dbReference type="AlphaFoldDB" id="A0A091AYE3"/>
<name>A0A091AYE3_9GAMM</name>
<proteinExistence type="predicted"/>
<evidence type="ECO:0000313" key="2">
    <source>
        <dbReference type="Proteomes" id="UP000029385"/>
    </source>
</evidence>
<dbReference type="Proteomes" id="UP000029385">
    <property type="component" value="Unassembled WGS sequence"/>
</dbReference>
<gene>
    <name evidence="1" type="ORF">N789_10405</name>
</gene>
<comment type="caution">
    <text evidence="1">The sequence shown here is derived from an EMBL/GenBank/DDBJ whole genome shotgun (WGS) entry which is preliminary data.</text>
</comment>
<evidence type="ECO:0000313" key="1">
    <source>
        <dbReference type="EMBL" id="KFN43679.1"/>
    </source>
</evidence>
<protein>
    <submittedName>
        <fullName evidence="1">Uncharacterized protein</fullName>
    </submittedName>
</protein>
<sequence length="265" mass="28433">MLALLVVLLLAGGFVAWRWFSADHAPSNRLQSALQAALDTMDYHTANPPYEQAQVGPIVEAGLVPLDATMKDPAFVARRADLQRLREVVAAQMRNEISFAVALQRVNGRIVDGLGPVSSVRELADMRARIREVRERSPAYLAQQEAAAAPFDALLADLDGDAAVLVRRVSGAKQPLHLQHLQGVVADIGAQMAALDALLLHLDAHRSDWHLDANGVGVIFSDQAAGETFQRLAGRFDAASKRLEASTAALKASAAAERPSPSDAR</sequence>
<dbReference type="PATRIC" id="fig|1121015.4.peg.1569"/>
<organism evidence="1 2">
    <name type="scientific">Arenimonas oryziterrae DSM 21050 = YC6267</name>
    <dbReference type="NCBI Taxonomy" id="1121015"/>
    <lineage>
        <taxon>Bacteria</taxon>
        <taxon>Pseudomonadati</taxon>
        <taxon>Pseudomonadota</taxon>
        <taxon>Gammaproteobacteria</taxon>
        <taxon>Lysobacterales</taxon>
        <taxon>Lysobacteraceae</taxon>
        <taxon>Arenimonas</taxon>
    </lineage>
</organism>